<dbReference type="Proteomes" id="UP000828390">
    <property type="component" value="Unassembled WGS sequence"/>
</dbReference>
<dbReference type="AlphaFoldDB" id="A0A9D4FJ85"/>
<proteinExistence type="predicted"/>
<sequence>MNIPEDNSTGNEPPEVTEWKLRDHIEETLKVAKETADTICFERVHRAPGYPVHGKVRNIVAKCTFFRDSELVRKQ</sequence>
<evidence type="ECO:0000313" key="2">
    <source>
        <dbReference type="Proteomes" id="UP000828390"/>
    </source>
</evidence>
<dbReference type="EMBL" id="JAIWYP010000007">
    <property type="protein sequence ID" value="KAH3799021.1"/>
    <property type="molecule type" value="Genomic_DNA"/>
</dbReference>
<accession>A0A9D4FJ85</accession>
<protein>
    <submittedName>
        <fullName evidence="1">Uncharacterized protein</fullName>
    </submittedName>
</protein>
<reference evidence="1" key="1">
    <citation type="journal article" date="2019" name="bioRxiv">
        <title>The Genome of the Zebra Mussel, Dreissena polymorpha: A Resource for Invasive Species Research.</title>
        <authorList>
            <person name="McCartney M.A."/>
            <person name="Auch B."/>
            <person name="Kono T."/>
            <person name="Mallez S."/>
            <person name="Zhang Y."/>
            <person name="Obille A."/>
            <person name="Becker A."/>
            <person name="Abrahante J.E."/>
            <person name="Garbe J."/>
            <person name="Badalamenti J.P."/>
            <person name="Herman A."/>
            <person name="Mangelson H."/>
            <person name="Liachko I."/>
            <person name="Sullivan S."/>
            <person name="Sone E.D."/>
            <person name="Koren S."/>
            <person name="Silverstein K.A.T."/>
            <person name="Beckman K.B."/>
            <person name="Gohl D.M."/>
        </authorList>
    </citation>
    <scope>NUCLEOTIDE SEQUENCE</scope>
    <source>
        <strain evidence="1">Duluth1</strain>
        <tissue evidence="1">Whole animal</tissue>
    </source>
</reference>
<evidence type="ECO:0000313" key="1">
    <source>
        <dbReference type="EMBL" id="KAH3799021.1"/>
    </source>
</evidence>
<gene>
    <name evidence="1" type="ORF">DPMN_152625</name>
</gene>
<comment type="caution">
    <text evidence="1">The sequence shown here is derived from an EMBL/GenBank/DDBJ whole genome shotgun (WGS) entry which is preliminary data.</text>
</comment>
<reference evidence="1" key="2">
    <citation type="submission" date="2020-11" db="EMBL/GenBank/DDBJ databases">
        <authorList>
            <person name="McCartney M.A."/>
            <person name="Auch B."/>
            <person name="Kono T."/>
            <person name="Mallez S."/>
            <person name="Becker A."/>
            <person name="Gohl D.M."/>
            <person name="Silverstein K.A.T."/>
            <person name="Koren S."/>
            <person name="Bechman K.B."/>
            <person name="Herman A."/>
            <person name="Abrahante J.E."/>
            <person name="Garbe J."/>
        </authorList>
    </citation>
    <scope>NUCLEOTIDE SEQUENCE</scope>
    <source>
        <strain evidence="1">Duluth1</strain>
        <tissue evidence="1">Whole animal</tissue>
    </source>
</reference>
<name>A0A9D4FJ85_DREPO</name>
<keyword evidence="2" id="KW-1185">Reference proteome</keyword>
<organism evidence="1 2">
    <name type="scientific">Dreissena polymorpha</name>
    <name type="common">Zebra mussel</name>
    <name type="synonym">Mytilus polymorpha</name>
    <dbReference type="NCBI Taxonomy" id="45954"/>
    <lineage>
        <taxon>Eukaryota</taxon>
        <taxon>Metazoa</taxon>
        <taxon>Spiralia</taxon>
        <taxon>Lophotrochozoa</taxon>
        <taxon>Mollusca</taxon>
        <taxon>Bivalvia</taxon>
        <taxon>Autobranchia</taxon>
        <taxon>Heteroconchia</taxon>
        <taxon>Euheterodonta</taxon>
        <taxon>Imparidentia</taxon>
        <taxon>Neoheterodontei</taxon>
        <taxon>Myida</taxon>
        <taxon>Dreissenoidea</taxon>
        <taxon>Dreissenidae</taxon>
        <taxon>Dreissena</taxon>
    </lineage>
</organism>